<comment type="caution">
    <text evidence="2">The sequence shown here is derived from an EMBL/GenBank/DDBJ whole genome shotgun (WGS) entry which is preliminary data.</text>
</comment>
<keyword evidence="1" id="KW-0812">Transmembrane</keyword>
<dbReference type="EMBL" id="MDZB01000131">
    <property type="protein sequence ID" value="OGX83437.1"/>
    <property type="molecule type" value="Genomic_DNA"/>
</dbReference>
<evidence type="ECO:0000313" key="3">
    <source>
        <dbReference type="Proteomes" id="UP000176294"/>
    </source>
</evidence>
<keyword evidence="1" id="KW-0472">Membrane</keyword>
<name>A0A1G1SXU8_9BACT</name>
<sequence length="59" mass="6555">MNLSRYSLFLFLFALATTLTGCDAIAGIFKAGAYTGIILVLVVVFLLWFVVRKMRGPRV</sequence>
<dbReference type="Proteomes" id="UP000176294">
    <property type="component" value="Unassembled WGS sequence"/>
</dbReference>
<dbReference type="AlphaFoldDB" id="A0A1G1SXU8"/>
<evidence type="ECO:0000256" key="1">
    <source>
        <dbReference type="SAM" id="Phobius"/>
    </source>
</evidence>
<feature type="transmembrane region" description="Helical" evidence="1">
    <location>
        <begin position="34"/>
        <end position="51"/>
    </location>
</feature>
<dbReference type="RefSeq" id="WP_070729416.1">
    <property type="nucleotide sequence ID" value="NZ_MDZB01000131.1"/>
</dbReference>
<keyword evidence="3" id="KW-1185">Reference proteome</keyword>
<protein>
    <recommendedName>
        <fullName evidence="4">Phosphatidate cytidylyltransferase</fullName>
    </recommendedName>
</protein>
<reference evidence="2 3" key="1">
    <citation type="submission" date="2016-08" db="EMBL/GenBank/DDBJ databases">
        <title>Hymenobacter coccineus sp. nov., Hymenobacter lapidarius sp. nov. and Hymenobacter glacialis sp. nov., isolated from Antarctic soil.</title>
        <authorList>
            <person name="Sedlacek I."/>
            <person name="Kralova S."/>
            <person name="Kyrova K."/>
            <person name="Maslanova I."/>
            <person name="Stankova E."/>
            <person name="Vrbovska V."/>
            <person name="Nemec M."/>
            <person name="Bartak M."/>
            <person name="Svec P."/>
            <person name="Busse H.-J."/>
            <person name="Pantucek R."/>
        </authorList>
    </citation>
    <scope>NUCLEOTIDE SEQUENCE [LARGE SCALE GENOMIC DNA]</scope>
    <source>
        <strain evidence="2 3">CCM 8643</strain>
    </source>
</reference>
<proteinExistence type="predicted"/>
<evidence type="ECO:0008006" key="4">
    <source>
        <dbReference type="Google" id="ProtNLM"/>
    </source>
</evidence>
<organism evidence="2 3">
    <name type="scientific">Hymenobacter lapidarius</name>
    <dbReference type="NCBI Taxonomy" id="1908237"/>
    <lineage>
        <taxon>Bacteria</taxon>
        <taxon>Pseudomonadati</taxon>
        <taxon>Bacteroidota</taxon>
        <taxon>Cytophagia</taxon>
        <taxon>Cytophagales</taxon>
        <taxon>Hymenobacteraceae</taxon>
        <taxon>Hymenobacter</taxon>
    </lineage>
</organism>
<accession>A0A1G1SXU8</accession>
<dbReference type="PROSITE" id="PS51257">
    <property type="entry name" value="PROKAR_LIPOPROTEIN"/>
    <property type="match status" value="1"/>
</dbReference>
<keyword evidence="1" id="KW-1133">Transmembrane helix</keyword>
<gene>
    <name evidence="2" type="ORF">BEN47_03890</name>
</gene>
<evidence type="ECO:0000313" key="2">
    <source>
        <dbReference type="EMBL" id="OGX83437.1"/>
    </source>
</evidence>